<name>A0A382EU93_9ZZZZ</name>
<keyword evidence="1" id="KW-0472">Membrane</keyword>
<feature type="transmembrane region" description="Helical" evidence="1">
    <location>
        <begin position="30"/>
        <end position="50"/>
    </location>
</feature>
<protein>
    <submittedName>
        <fullName evidence="2">Uncharacterized protein</fullName>
    </submittedName>
</protein>
<reference evidence="2" key="1">
    <citation type="submission" date="2018-05" db="EMBL/GenBank/DDBJ databases">
        <authorList>
            <person name="Lanie J.A."/>
            <person name="Ng W.-L."/>
            <person name="Kazmierczak K.M."/>
            <person name="Andrzejewski T.M."/>
            <person name="Davidsen T.M."/>
            <person name="Wayne K.J."/>
            <person name="Tettelin H."/>
            <person name="Glass J.I."/>
            <person name="Rusch D."/>
            <person name="Podicherti R."/>
            <person name="Tsui H.-C.T."/>
            <person name="Winkler M.E."/>
        </authorList>
    </citation>
    <scope>NUCLEOTIDE SEQUENCE</scope>
</reference>
<evidence type="ECO:0000313" key="2">
    <source>
        <dbReference type="EMBL" id="SVB54035.1"/>
    </source>
</evidence>
<dbReference type="EMBL" id="UINC01046258">
    <property type="protein sequence ID" value="SVB54035.1"/>
    <property type="molecule type" value="Genomic_DNA"/>
</dbReference>
<feature type="non-terminal residue" evidence="2">
    <location>
        <position position="1"/>
    </location>
</feature>
<proteinExistence type="predicted"/>
<keyword evidence="1" id="KW-0812">Transmembrane</keyword>
<sequence>VAGIGVSTLWDNVGIMSKLRYFFYGYRKHYLVWVAFFAVIAAIVIFVDVFDDGAMMLGGVYAALGYVGIGAPILAFITLSISKGLRKLFASKDFM</sequence>
<evidence type="ECO:0000256" key="1">
    <source>
        <dbReference type="SAM" id="Phobius"/>
    </source>
</evidence>
<accession>A0A382EU93</accession>
<keyword evidence="1" id="KW-1133">Transmembrane helix</keyword>
<feature type="transmembrane region" description="Helical" evidence="1">
    <location>
        <begin position="56"/>
        <end position="79"/>
    </location>
</feature>
<gene>
    <name evidence="2" type="ORF">METZ01_LOCUS206889</name>
</gene>
<organism evidence="2">
    <name type="scientific">marine metagenome</name>
    <dbReference type="NCBI Taxonomy" id="408172"/>
    <lineage>
        <taxon>unclassified sequences</taxon>
        <taxon>metagenomes</taxon>
        <taxon>ecological metagenomes</taxon>
    </lineage>
</organism>
<dbReference type="AlphaFoldDB" id="A0A382EU93"/>